<dbReference type="SUPFAM" id="SSF54211">
    <property type="entry name" value="Ribosomal protein S5 domain 2-like"/>
    <property type="match status" value="1"/>
</dbReference>
<dbReference type="InterPro" id="IPR036956">
    <property type="entry name" value="Impact_N_sf"/>
</dbReference>
<reference evidence="4 5" key="1">
    <citation type="submission" date="2019-11" db="EMBL/GenBank/DDBJ databases">
        <authorList>
            <person name="Jiang L.-Q."/>
        </authorList>
    </citation>
    <scope>NUCLEOTIDE SEQUENCE [LARGE SCALE GENOMIC DNA]</scope>
    <source>
        <strain evidence="4 5">YIM 132087</strain>
    </source>
</reference>
<evidence type="ECO:0000259" key="3">
    <source>
        <dbReference type="Pfam" id="PF09186"/>
    </source>
</evidence>
<dbReference type="InterPro" id="IPR020568">
    <property type="entry name" value="Ribosomal_Su5_D2-typ_SF"/>
</dbReference>
<dbReference type="InterPro" id="IPR020569">
    <property type="entry name" value="UPF0029_Impact_CS"/>
</dbReference>
<dbReference type="PANTHER" id="PTHR16301:SF20">
    <property type="entry name" value="IMPACT FAMILY MEMBER YIGZ"/>
    <property type="match status" value="1"/>
</dbReference>
<sequence length="206" mass="22001">MTSYRTLAAPATAALEIKRSRFLALLTPSVDETDARLAIAQARAVHPKARHHCTAFVIGPRQELQRSNDDGEPSGTAGTPMLETLVAAGLSDVTAVVVRYFGGILLGAGGLTRAYRAAVAAAIEDARVITRAQRLQYMVSVDYAAASSLEAEARKQGWIFGAHYAAEVDVTLAVPEDERDLLQLRLSELTGGRSEARPIGTGWVTL</sequence>
<dbReference type="InterPro" id="IPR035647">
    <property type="entry name" value="EFG_III/V"/>
</dbReference>
<accession>A0A7K1FGX7</accession>
<feature type="domain" description="Impact N-terminal" evidence="2">
    <location>
        <begin position="18"/>
        <end position="123"/>
    </location>
</feature>
<dbReference type="Gene3D" id="3.30.230.30">
    <property type="entry name" value="Impact, N-terminal domain"/>
    <property type="match status" value="1"/>
</dbReference>
<keyword evidence="5" id="KW-1185">Reference proteome</keyword>
<organism evidence="4 5">
    <name type="scientific">Nakamurella alba</name>
    <dbReference type="NCBI Taxonomy" id="2665158"/>
    <lineage>
        <taxon>Bacteria</taxon>
        <taxon>Bacillati</taxon>
        <taxon>Actinomycetota</taxon>
        <taxon>Actinomycetes</taxon>
        <taxon>Nakamurellales</taxon>
        <taxon>Nakamurellaceae</taxon>
        <taxon>Nakamurella</taxon>
    </lineage>
</organism>
<dbReference type="InterPro" id="IPR015269">
    <property type="entry name" value="UPF0029_Impact_C"/>
</dbReference>
<dbReference type="AlphaFoldDB" id="A0A7K1FGX7"/>
<dbReference type="Pfam" id="PF09186">
    <property type="entry name" value="DUF1949"/>
    <property type="match status" value="1"/>
</dbReference>
<dbReference type="EMBL" id="WLYK01000001">
    <property type="protein sequence ID" value="MTD13326.1"/>
    <property type="molecule type" value="Genomic_DNA"/>
</dbReference>
<dbReference type="PANTHER" id="PTHR16301">
    <property type="entry name" value="IMPACT-RELATED"/>
    <property type="match status" value="1"/>
</dbReference>
<dbReference type="Gene3D" id="3.30.70.240">
    <property type="match status" value="1"/>
</dbReference>
<dbReference type="InterPro" id="IPR023582">
    <property type="entry name" value="Impact"/>
</dbReference>
<feature type="domain" description="UPF0029" evidence="3">
    <location>
        <begin position="139"/>
        <end position="193"/>
    </location>
</feature>
<dbReference type="InterPro" id="IPR001498">
    <property type="entry name" value="Impact_N"/>
</dbReference>
<evidence type="ECO:0000256" key="1">
    <source>
        <dbReference type="ARBA" id="ARBA00007665"/>
    </source>
</evidence>
<dbReference type="Pfam" id="PF01205">
    <property type="entry name" value="Impact_N"/>
    <property type="match status" value="1"/>
</dbReference>
<dbReference type="GO" id="GO:0006446">
    <property type="term" value="P:regulation of translational initiation"/>
    <property type="evidence" value="ECO:0007669"/>
    <property type="project" value="TreeGrafter"/>
</dbReference>
<dbReference type="InterPro" id="IPR015796">
    <property type="entry name" value="Impact_YigZ-like"/>
</dbReference>
<proteinExistence type="inferred from homology"/>
<protein>
    <submittedName>
        <fullName evidence="4">YigZ family protein</fullName>
    </submittedName>
</protein>
<dbReference type="PROSITE" id="PS00910">
    <property type="entry name" value="UPF0029"/>
    <property type="match status" value="1"/>
</dbReference>
<comment type="caution">
    <text evidence="4">The sequence shown here is derived from an EMBL/GenBank/DDBJ whole genome shotgun (WGS) entry which is preliminary data.</text>
</comment>
<comment type="similarity">
    <text evidence="1">Belongs to the IMPACT family.</text>
</comment>
<dbReference type="GO" id="GO:0005737">
    <property type="term" value="C:cytoplasm"/>
    <property type="evidence" value="ECO:0007669"/>
    <property type="project" value="TreeGrafter"/>
</dbReference>
<dbReference type="Proteomes" id="UP000460221">
    <property type="component" value="Unassembled WGS sequence"/>
</dbReference>
<gene>
    <name evidence="4" type="ORF">GIS00_05105</name>
</gene>
<evidence type="ECO:0000313" key="5">
    <source>
        <dbReference type="Proteomes" id="UP000460221"/>
    </source>
</evidence>
<dbReference type="NCBIfam" id="TIGR00257">
    <property type="entry name" value="IMPACT_YIGZ"/>
    <property type="match status" value="1"/>
</dbReference>
<evidence type="ECO:0000313" key="4">
    <source>
        <dbReference type="EMBL" id="MTD13326.1"/>
    </source>
</evidence>
<dbReference type="SUPFAM" id="SSF54980">
    <property type="entry name" value="EF-G C-terminal domain-like"/>
    <property type="match status" value="1"/>
</dbReference>
<evidence type="ECO:0000259" key="2">
    <source>
        <dbReference type="Pfam" id="PF01205"/>
    </source>
</evidence>
<dbReference type="RefSeq" id="WP_322097525.1">
    <property type="nucleotide sequence ID" value="NZ_WLYK01000001.1"/>
</dbReference>
<name>A0A7K1FGX7_9ACTN</name>